<keyword evidence="6 19" id="KW-0597">Phosphoprotein</keyword>
<keyword evidence="26" id="KW-1185">Reference proteome</keyword>
<evidence type="ECO:0000256" key="19">
    <source>
        <dbReference type="PROSITE-ProRule" id="PRU00169"/>
    </source>
</evidence>
<feature type="modified residue" description="Phosphohistidine" evidence="18">
    <location>
        <position position="778"/>
    </location>
</feature>
<dbReference type="SUPFAM" id="SSF47384">
    <property type="entry name" value="Homodimeric domain of signal transducing histidine kinase"/>
    <property type="match status" value="1"/>
</dbReference>
<dbReference type="Pfam" id="PF02518">
    <property type="entry name" value="HATPase_c"/>
    <property type="match status" value="1"/>
</dbReference>
<dbReference type="RefSeq" id="WP_006485030.1">
    <property type="nucleotide sequence ID" value="NC_011001.1"/>
</dbReference>
<dbReference type="InterPro" id="IPR001789">
    <property type="entry name" value="Sig_transdc_resp-reg_receiver"/>
</dbReference>
<keyword evidence="7" id="KW-0808">Transferase</keyword>
<name>B4ELF6_BURCJ</name>
<dbReference type="Pfam" id="PF00072">
    <property type="entry name" value="Response_reg"/>
    <property type="match status" value="1"/>
</dbReference>
<dbReference type="PANTHER" id="PTHR43047">
    <property type="entry name" value="TWO-COMPONENT HISTIDINE PROTEIN KINASE"/>
    <property type="match status" value="1"/>
</dbReference>
<evidence type="ECO:0000256" key="9">
    <source>
        <dbReference type="ARBA" id="ARBA00022729"/>
    </source>
</evidence>
<keyword evidence="15" id="KW-0472">Membrane</keyword>
<feature type="region of interest" description="Disordered" evidence="20">
    <location>
        <begin position="824"/>
        <end position="844"/>
    </location>
</feature>
<keyword evidence="5" id="KW-0997">Cell inner membrane</keyword>
<dbReference type="CDD" id="cd16922">
    <property type="entry name" value="HATPase_EvgS-ArcB-TorS-like"/>
    <property type="match status" value="1"/>
</dbReference>
<dbReference type="PROSITE" id="PS50110">
    <property type="entry name" value="RESPONSE_REGULATORY"/>
    <property type="match status" value="1"/>
</dbReference>
<dbReference type="SUPFAM" id="SSF53850">
    <property type="entry name" value="Periplasmic binding protein-like II"/>
    <property type="match status" value="1"/>
</dbReference>
<evidence type="ECO:0000256" key="3">
    <source>
        <dbReference type="ARBA" id="ARBA00012438"/>
    </source>
</evidence>
<dbReference type="GO" id="GO:0000155">
    <property type="term" value="F:phosphorelay sensor kinase activity"/>
    <property type="evidence" value="ECO:0007669"/>
    <property type="project" value="InterPro"/>
</dbReference>
<evidence type="ECO:0000256" key="7">
    <source>
        <dbReference type="ARBA" id="ARBA00022679"/>
    </source>
</evidence>
<evidence type="ECO:0000313" key="25">
    <source>
        <dbReference type="EMBL" id="CAR56621.1"/>
    </source>
</evidence>
<dbReference type="SUPFAM" id="SSF52172">
    <property type="entry name" value="CheY-like"/>
    <property type="match status" value="1"/>
</dbReference>
<dbReference type="InterPro" id="IPR011006">
    <property type="entry name" value="CheY-like_superfamily"/>
</dbReference>
<evidence type="ECO:0000259" key="22">
    <source>
        <dbReference type="PROSITE" id="PS50109"/>
    </source>
</evidence>
<accession>B4ELF6</accession>
<dbReference type="KEGG" id="bcj:BCAM2757"/>
<dbReference type="Proteomes" id="UP000001035">
    <property type="component" value="Chromosome 2"/>
</dbReference>
<evidence type="ECO:0000313" key="26">
    <source>
        <dbReference type="Proteomes" id="UP000001035"/>
    </source>
</evidence>
<comment type="subcellular location">
    <subcellularLocation>
        <location evidence="2">Cell inner membrane</location>
        <topology evidence="2">Multi-pass membrane protein</topology>
    </subcellularLocation>
</comment>
<dbReference type="InterPro" id="IPR036097">
    <property type="entry name" value="HisK_dim/P_sf"/>
</dbReference>
<feature type="region of interest" description="Disordered" evidence="20">
    <location>
        <begin position="569"/>
        <end position="604"/>
    </location>
</feature>
<evidence type="ECO:0000256" key="21">
    <source>
        <dbReference type="SAM" id="SignalP"/>
    </source>
</evidence>
<keyword evidence="11" id="KW-0547">Nucleotide-binding</keyword>
<dbReference type="CDD" id="cd00082">
    <property type="entry name" value="HisKA"/>
    <property type="match status" value="1"/>
</dbReference>
<organism evidence="25 26">
    <name type="scientific">Burkholderia cenocepacia (strain ATCC BAA-245 / DSM 16553 / LMG 16656 / NCTC 13227 / J2315 / CF5610)</name>
    <name type="common">Burkholderia cepacia (strain J2315)</name>
    <dbReference type="NCBI Taxonomy" id="216591"/>
    <lineage>
        <taxon>Bacteria</taxon>
        <taxon>Pseudomonadati</taxon>
        <taxon>Pseudomonadota</taxon>
        <taxon>Betaproteobacteria</taxon>
        <taxon>Burkholderiales</taxon>
        <taxon>Burkholderiaceae</taxon>
        <taxon>Burkholderia</taxon>
        <taxon>Burkholderia cepacia complex</taxon>
    </lineage>
</organism>
<dbReference type="HOGENOM" id="CLU_000445_104_12_4"/>
<keyword evidence="14" id="KW-0843">Virulence</keyword>
<evidence type="ECO:0000256" key="14">
    <source>
        <dbReference type="ARBA" id="ARBA00023026"/>
    </source>
</evidence>
<keyword evidence="13" id="KW-0902">Two-component regulatory system</keyword>
<evidence type="ECO:0000259" key="23">
    <source>
        <dbReference type="PROSITE" id="PS50110"/>
    </source>
</evidence>
<evidence type="ECO:0000256" key="11">
    <source>
        <dbReference type="ARBA" id="ARBA00022840"/>
    </source>
</evidence>
<dbReference type="PROSITE" id="PS50894">
    <property type="entry name" value="HPT"/>
    <property type="match status" value="1"/>
</dbReference>
<dbReference type="Gene3D" id="3.40.50.2300">
    <property type="match status" value="1"/>
</dbReference>
<feature type="domain" description="Response regulatory" evidence="23">
    <location>
        <begin position="605"/>
        <end position="724"/>
    </location>
</feature>
<dbReference type="SUPFAM" id="SSF47226">
    <property type="entry name" value="Histidine-containing phosphotransfer domain, HPT domain"/>
    <property type="match status" value="1"/>
</dbReference>
<keyword evidence="8" id="KW-0812">Transmembrane</keyword>
<dbReference type="PANTHER" id="PTHR43047:SF64">
    <property type="entry name" value="HISTIDINE KINASE CONTAINING CHEY-HOMOLOGOUS RECEIVER DOMAIN AND PAS DOMAIN-RELATED"/>
    <property type="match status" value="1"/>
</dbReference>
<dbReference type="Gene3D" id="3.30.565.10">
    <property type="entry name" value="Histidine kinase-like ATPase, C-terminal domain"/>
    <property type="match status" value="1"/>
</dbReference>
<comment type="function">
    <text evidence="16">Member of the two-component regulatory system BvgS/BvgA. Phosphorylates BvgA via a four-step phosphorelay in response to environmental signals.</text>
</comment>
<keyword evidence="4" id="KW-1003">Cell membrane</keyword>
<dbReference type="AlphaFoldDB" id="B4ELF6"/>
<dbReference type="SUPFAM" id="SSF55874">
    <property type="entry name" value="ATPase domain of HSP90 chaperone/DNA topoisomerase II/histidine kinase"/>
    <property type="match status" value="1"/>
</dbReference>
<keyword evidence="10" id="KW-0418">Kinase</keyword>
<dbReference type="eggNOG" id="COG2205">
    <property type="taxonomic scope" value="Bacteria"/>
</dbReference>
<dbReference type="SMART" id="SM00448">
    <property type="entry name" value="REC"/>
    <property type="match status" value="1"/>
</dbReference>
<evidence type="ECO:0000256" key="8">
    <source>
        <dbReference type="ARBA" id="ARBA00022692"/>
    </source>
</evidence>
<dbReference type="Gene3D" id="3.40.190.10">
    <property type="entry name" value="Periplasmic binding protein-like II"/>
    <property type="match status" value="2"/>
</dbReference>
<keyword evidence="11" id="KW-0067">ATP-binding</keyword>
<dbReference type="FunFam" id="3.30.565.10:FF:000010">
    <property type="entry name" value="Sensor histidine kinase RcsC"/>
    <property type="match status" value="1"/>
</dbReference>
<dbReference type="InterPro" id="IPR036890">
    <property type="entry name" value="HATPase_C_sf"/>
</dbReference>
<dbReference type="EC" id="2.7.13.3" evidence="3"/>
<dbReference type="SMART" id="SM00387">
    <property type="entry name" value="HATPase_c"/>
    <property type="match status" value="1"/>
</dbReference>
<evidence type="ECO:0000256" key="12">
    <source>
        <dbReference type="ARBA" id="ARBA00022989"/>
    </source>
</evidence>
<dbReference type="SMART" id="SM00388">
    <property type="entry name" value="HisKA"/>
    <property type="match status" value="1"/>
</dbReference>
<feature type="compositionally biased region" description="Basic and acidic residues" evidence="20">
    <location>
        <begin position="834"/>
        <end position="844"/>
    </location>
</feature>
<reference evidence="25 26" key="1">
    <citation type="journal article" date="2009" name="J. Bacteriol.">
        <title>The genome of Burkholderia cenocepacia J2315, an epidemic pathogen of cystic fibrosis patients.</title>
        <authorList>
            <person name="Holden M.T."/>
            <person name="Seth-Smith H.M."/>
            <person name="Crossman L.C."/>
            <person name="Sebaihia M."/>
            <person name="Bentley S.D."/>
            <person name="Cerdeno-Tarraga A.M."/>
            <person name="Thomson N.R."/>
            <person name="Bason N."/>
            <person name="Quail M.A."/>
            <person name="Sharp S."/>
            <person name="Cherevach I."/>
            <person name="Churcher C."/>
            <person name="Goodhead I."/>
            <person name="Hauser H."/>
            <person name="Holroyd N."/>
            <person name="Mungall K."/>
            <person name="Scott P."/>
            <person name="Walker D."/>
            <person name="White B."/>
            <person name="Rose H."/>
            <person name="Iversen P."/>
            <person name="Mil-Homens D."/>
            <person name="Rocha E.P."/>
            <person name="Fialho A.M."/>
            <person name="Baldwin A."/>
            <person name="Dowson C."/>
            <person name="Barrell B.G."/>
            <person name="Govan J.R."/>
            <person name="Vandamme P."/>
            <person name="Hart C.A."/>
            <person name="Mahenthiralingam E."/>
            <person name="Parkhill J."/>
        </authorList>
    </citation>
    <scope>NUCLEOTIDE SEQUENCE [LARGE SCALE GENOMIC DNA]</scope>
    <source>
        <strain evidence="26">ATCC BAA-245 / DSM 16553 / LMG 16656 / NCTC 13227 / J2315 / CF5610</strain>
    </source>
</reference>
<evidence type="ECO:0000256" key="10">
    <source>
        <dbReference type="ARBA" id="ARBA00022777"/>
    </source>
</evidence>
<evidence type="ECO:0000256" key="13">
    <source>
        <dbReference type="ARBA" id="ARBA00023012"/>
    </source>
</evidence>
<dbReference type="GO" id="GO:0005886">
    <property type="term" value="C:plasma membrane"/>
    <property type="evidence" value="ECO:0007669"/>
    <property type="project" value="UniProtKB-SubCell"/>
</dbReference>
<comment type="catalytic activity">
    <reaction evidence="1">
        <text>ATP + protein L-histidine = ADP + protein N-phospho-L-histidine.</text>
        <dbReference type="EC" id="2.7.13.3"/>
    </reaction>
</comment>
<evidence type="ECO:0000256" key="18">
    <source>
        <dbReference type="PROSITE-ProRule" id="PRU00110"/>
    </source>
</evidence>
<protein>
    <recommendedName>
        <fullName evidence="17">Virulence sensor protein BvgS</fullName>
        <ecNumber evidence="3">2.7.13.3</ecNumber>
    </recommendedName>
</protein>
<evidence type="ECO:0000256" key="16">
    <source>
        <dbReference type="ARBA" id="ARBA00058004"/>
    </source>
</evidence>
<evidence type="ECO:0000256" key="1">
    <source>
        <dbReference type="ARBA" id="ARBA00000085"/>
    </source>
</evidence>
<evidence type="ECO:0000256" key="2">
    <source>
        <dbReference type="ARBA" id="ARBA00004429"/>
    </source>
</evidence>
<keyword evidence="9 21" id="KW-0732">Signal</keyword>
<evidence type="ECO:0000256" key="20">
    <source>
        <dbReference type="SAM" id="MobiDB-lite"/>
    </source>
</evidence>
<evidence type="ECO:0000256" key="15">
    <source>
        <dbReference type="ARBA" id="ARBA00023136"/>
    </source>
</evidence>
<feature type="chain" id="PRO_5002801621" description="Virulence sensor protein BvgS" evidence="21">
    <location>
        <begin position="25"/>
        <end position="844"/>
    </location>
</feature>
<dbReference type="SMART" id="SM00062">
    <property type="entry name" value="PBPb"/>
    <property type="match status" value="1"/>
</dbReference>
<dbReference type="InterPro" id="IPR003661">
    <property type="entry name" value="HisK_dim/P_dom"/>
</dbReference>
<evidence type="ECO:0000256" key="5">
    <source>
        <dbReference type="ARBA" id="ARBA00022519"/>
    </source>
</evidence>
<keyword evidence="12" id="KW-1133">Transmembrane helix</keyword>
<feature type="domain" description="HPt" evidence="24">
    <location>
        <begin position="739"/>
        <end position="839"/>
    </location>
</feature>
<dbReference type="EMBL" id="AM747721">
    <property type="protein sequence ID" value="CAR56621.1"/>
    <property type="molecule type" value="Genomic_DNA"/>
</dbReference>
<evidence type="ECO:0000256" key="6">
    <source>
        <dbReference type="ARBA" id="ARBA00022553"/>
    </source>
</evidence>
<dbReference type="InterPro" id="IPR001638">
    <property type="entry name" value="Solute-binding_3/MltF_N"/>
</dbReference>
<dbReference type="Pfam" id="PF01627">
    <property type="entry name" value="Hpt"/>
    <property type="match status" value="1"/>
</dbReference>
<dbReference type="Pfam" id="PF00497">
    <property type="entry name" value="SBP_bac_3"/>
    <property type="match status" value="1"/>
</dbReference>
<dbReference type="InterPro" id="IPR036641">
    <property type="entry name" value="HPT_dom_sf"/>
</dbReference>
<feature type="modified residue" description="4-aspartylphosphate" evidence="19">
    <location>
        <position position="654"/>
    </location>
</feature>
<dbReference type="Gene3D" id="1.10.287.130">
    <property type="match status" value="1"/>
</dbReference>
<feature type="domain" description="Histidine kinase" evidence="22">
    <location>
        <begin position="341"/>
        <end position="563"/>
    </location>
</feature>
<evidence type="ECO:0000256" key="4">
    <source>
        <dbReference type="ARBA" id="ARBA00022475"/>
    </source>
</evidence>
<evidence type="ECO:0000259" key="24">
    <source>
        <dbReference type="PROSITE" id="PS50894"/>
    </source>
</evidence>
<feature type="signal peptide" evidence="21">
    <location>
        <begin position="1"/>
        <end position="24"/>
    </location>
</feature>
<gene>
    <name evidence="25" type="primary">cblT</name>
    <name evidence="25" type="ORF">BCAM2757</name>
</gene>
<sequence>MVSRKGRAVLIGMMIGLMPAPGRAIGAPQFTAEEKAWIAAHPVVRTRADSKWRPFEFRENGKVVGVVPSFLAAISQISGLRFEYVDDITWRDSVDALRAGRIDIVPDVTWRSAYDAPKQPAPGAKADVTASDDATSLLSNTIVSRPYFVGTVLVVAPEHMNLFVDSRNLAGRRVAIKGGGALEAAIRNGDIPVTLLTYDDERDALAAVSHGDADVAIGPDMSVLPLLQRQYRNKLFVSGGLPDNPYALAIATRRDMPVLASILDKSLAAISARDAEIIARQWIESTDYGKPSLHSILYYRRWQVAAAAAGLLALAAIAFASWRSRAVTLRSARDKAMFFAFISHEIRTPMHTILSSLELLQRAKLPPKQAGRADAAVAASESLLTLLDDILDYSRLESRNVTLAPEPTHVEPWVQRSADMVRWRVDEKQLGFALELACPPALCVLIDPVRTRQIVLNLLVNAIKFTSAGSIALRVEYLDGKPDRAGSLVLEVRDTGIGIPPERQRRIFEPYQRVEQAGNRRVAGSGLGLSICRELVDLMKGVITVSSSADKGTVFTVILPARRIAHAPAASTADAREATPESSSAVRAQAPADADTPPPAGNGRMILVVDDHEAVQHAIQHQLDALACRSTVADTGEQALAQFERATFDMVLLDCNLPDIDGYTVVRRMRDSERQRKQARTPIIAISASTGDAHRERCFDSGMDGVLGKPLRLDALRQMIDLWCAAGVADEIAPPAGDTQSAKADFRAIYRQSVEADLAVLGDALSNDDAERARHASHRIKGAAAIAGHAATSELAAELERRLQLASGGMPPSIRALGDELLRRHRADMAGPNTRERESGGPGA</sequence>
<dbReference type="InterPro" id="IPR003594">
    <property type="entry name" value="HATPase_dom"/>
</dbReference>
<dbReference type="InterPro" id="IPR008207">
    <property type="entry name" value="Sig_transdc_His_kin_Hpt_dom"/>
</dbReference>
<dbReference type="CDD" id="cd17546">
    <property type="entry name" value="REC_hyHK_CKI1_RcsC-like"/>
    <property type="match status" value="1"/>
</dbReference>
<proteinExistence type="predicted"/>
<dbReference type="Pfam" id="PF00512">
    <property type="entry name" value="HisKA"/>
    <property type="match status" value="1"/>
</dbReference>
<dbReference type="Gene3D" id="1.20.120.160">
    <property type="entry name" value="HPT domain"/>
    <property type="match status" value="1"/>
</dbReference>
<dbReference type="CDD" id="cd01007">
    <property type="entry name" value="PBP2_BvgS_HisK_like"/>
    <property type="match status" value="1"/>
</dbReference>
<dbReference type="InterPro" id="IPR005467">
    <property type="entry name" value="His_kinase_dom"/>
</dbReference>
<evidence type="ECO:0000256" key="17">
    <source>
        <dbReference type="ARBA" id="ARBA00070152"/>
    </source>
</evidence>
<dbReference type="InterPro" id="IPR004358">
    <property type="entry name" value="Sig_transdc_His_kin-like_C"/>
</dbReference>
<dbReference type="BioCyc" id="BCEN216591:G1G1V-6881-MONOMER"/>
<dbReference type="PROSITE" id="PS50109">
    <property type="entry name" value="HIS_KIN"/>
    <property type="match status" value="1"/>
</dbReference>
<dbReference type="PRINTS" id="PR00344">
    <property type="entry name" value="BCTRLSENSOR"/>
</dbReference>